<dbReference type="SUPFAM" id="SSF53137">
    <property type="entry name" value="Translational machinery components"/>
    <property type="match status" value="1"/>
</dbReference>
<dbReference type="OrthoDB" id="1654884at2759"/>
<reference evidence="6 7" key="1">
    <citation type="journal article" date="2017" name="Nat. Ecol. Evol.">
        <title>Scallop genome provides insights into evolution of bilaterian karyotype and development.</title>
        <authorList>
            <person name="Wang S."/>
            <person name="Zhang J."/>
            <person name="Jiao W."/>
            <person name="Li J."/>
            <person name="Xun X."/>
            <person name="Sun Y."/>
            <person name="Guo X."/>
            <person name="Huan P."/>
            <person name="Dong B."/>
            <person name="Zhang L."/>
            <person name="Hu X."/>
            <person name="Sun X."/>
            <person name="Wang J."/>
            <person name="Zhao C."/>
            <person name="Wang Y."/>
            <person name="Wang D."/>
            <person name="Huang X."/>
            <person name="Wang R."/>
            <person name="Lv J."/>
            <person name="Li Y."/>
            <person name="Zhang Z."/>
            <person name="Liu B."/>
            <person name="Lu W."/>
            <person name="Hui Y."/>
            <person name="Liang J."/>
            <person name="Zhou Z."/>
            <person name="Hou R."/>
            <person name="Li X."/>
            <person name="Liu Y."/>
            <person name="Li H."/>
            <person name="Ning X."/>
            <person name="Lin Y."/>
            <person name="Zhao L."/>
            <person name="Xing Q."/>
            <person name="Dou J."/>
            <person name="Li Y."/>
            <person name="Mao J."/>
            <person name="Guo H."/>
            <person name="Dou H."/>
            <person name="Li T."/>
            <person name="Mu C."/>
            <person name="Jiang W."/>
            <person name="Fu Q."/>
            <person name="Fu X."/>
            <person name="Miao Y."/>
            <person name="Liu J."/>
            <person name="Yu Q."/>
            <person name="Li R."/>
            <person name="Liao H."/>
            <person name="Li X."/>
            <person name="Kong Y."/>
            <person name="Jiang Z."/>
            <person name="Chourrout D."/>
            <person name="Li R."/>
            <person name="Bao Z."/>
        </authorList>
    </citation>
    <scope>NUCLEOTIDE SEQUENCE [LARGE SCALE GENOMIC DNA]</scope>
    <source>
        <strain evidence="6 7">PY_sf001</strain>
    </source>
</reference>
<evidence type="ECO:0000256" key="4">
    <source>
        <dbReference type="RuleBase" id="RU003629"/>
    </source>
</evidence>
<protein>
    <submittedName>
        <fullName evidence="6">30S ribosomal protein S11</fullName>
    </submittedName>
</protein>
<dbReference type="GO" id="GO:0005840">
    <property type="term" value="C:ribosome"/>
    <property type="evidence" value="ECO:0007669"/>
    <property type="project" value="UniProtKB-KW"/>
</dbReference>
<dbReference type="NCBIfam" id="NF003698">
    <property type="entry name" value="PRK05309.1"/>
    <property type="match status" value="1"/>
</dbReference>
<dbReference type="Gene3D" id="3.30.420.80">
    <property type="entry name" value="Ribosomal protein S11"/>
    <property type="match status" value="1"/>
</dbReference>
<evidence type="ECO:0000256" key="5">
    <source>
        <dbReference type="SAM" id="MobiDB-lite"/>
    </source>
</evidence>
<dbReference type="PROSITE" id="PS00054">
    <property type="entry name" value="RIBOSOMAL_S11"/>
    <property type="match status" value="1"/>
</dbReference>
<dbReference type="InterPro" id="IPR001971">
    <property type="entry name" value="Ribosomal_uS11"/>
</dbReference>
<name>A0A210PJ54_MIZYE</name>
<dbReference type="GO" id="GO:0006412">
    <property type="term" value="P:translation"/>
    <property type="evidence" value="ECO:0007669"/>
    <property type="project" value="InterPro"/>
</dbReference>
<dbReference type="EMBL" id="NEDP02076587">
    <property type="protein sequence ID" value="OWF36519.1"/>
    <property type="molecule type" value="Genomic_DNA"/>
</dbReference>
<sequence>MLRNVLSCSSKRIYTCLFVPMKTRHQSSILAATTQPFHTTADSRRREETLSQRSEVKNQEVRSKKDELLQDLRLRSLDENNFDAFFPTEDTPDLVIQGVKYKDLPVVYIQASSNNVIITLATAEGRTIKTSSGGSVGFKNKRESTAVAAQIATVAVAKEAKREGIYAVRVALKGIGKGREAGLKSLIAAGLSVVSITDITPLPFNGNRPPKKRSL</sequence>
<keyword evidence="7" id="KW-1185">Reference proteome</keyword>
<evidence type="ECO:0000256" key="1">
    <source>
        <dbReference type="ARBA" id="ARBA00006194"/>
    </source>
</evidence>
<evidence type="ECO:0000313" key="7">
    <source>
        <dbReference type="Proteomes" id="UP000242188"/>
    </source>
</evidence>
<keyword evidence="3 4" id="KW-0687">Ribonucleoprotein</keyword>
<evidence type="ECO:0000313" key="6">
    <source>
        <dbReference type="EMBL" id="OWF36519.1"/>
    </source>
</evidence>
<dbReference type="InterPro" id="IPR036967">
    <property type="entry name" value="Ribosomal_uS11_sf"/>
</dbReference>
<dbReference type="STRING" id="6573.A0A210PJ54"/>
<comment type="caution">
    <text evidence="6">The sequence shown here is derived from an EMBL/GenBank/DDBJ whole genome shotgun (WGS) entry which is preliminary data.</text>
</comment>
<dbReference type="HAMAP" id="MF_01310">
    <property type="entry name" value="Ribosomal_uS11"/>
    <property type="match status" value="1"/>
</dbReference>
<dbReference type="InterPro" id="IPR018102">
    <property type="entry name" value="Ribosomal_uS11_CS"/>
</dbReference>
<dbReference type="Pfam" id="PF00411">
    <property type="entry name" value="Ribosomal_S11"/>
    <property type="match status" value="1"/>
</dbReference>
<dbReference type="PANTHER" id="PTHR11759">
    <property type="entry name" value="40S RIBOSOMAL PROTEIN S14/30S RIBOSOMAL PROTEIN S11"/>
    <property type="match status" value="1"/>
</dbReference>
<dbReference type="AlphaFoldDB" id="A0A210PJ54"/>
<feature type="region of interest" description="Disordered" evidence="5">
    <location>
        <begin position="30"/>
        <end position="62"/>
    </location>
</feature>
<dbReference type="Proteomes" id="UP000242188">
    <property type="component" value="Unassembled WGS sequence"/>
</dbReference>
<gene>
    <name evidence="6" type="ORF">KP79_PYT14635</name>
</gene>
<evidence type="ECO:0000256" key="2">
    <source>
        <dbReference type="ARBA" id="ARBA00022980"/>
    </source>
</evidence>
<accession>A0A210PJ54</accession>
<keyword evidence="2 4" id="KW-0689">Ribosomal protein</keyword>
<feature type="compositionally biased region" description="Polar residues" evidence="5">
    <location>
        <begin position="30"/>
        <end position="40"/>
    </location>
</feature>
<proteinExistence type="inferred from homology"/>
<evidence type="ECO:0000256" key="3">
    <source>
        <dbReference type="ARBA" id="ARBA00023274"/>
    </source>
</evidence>
<dbReference type="GO" id="GO:1990904">
    <property type="term" value="C:ribonucleoprotein complex"/>
    <property type="evidence" value="ECO:0007669"/>
    <property type="project" value="UniProtKB-KW"/>
</dbReference>
<feature type="compositionally biased region" description="Basic and acidic residues" evidence="5">
    <location>
        <begin position="41"/>
        <end position="62"/>
    </location>
</feature>
<organism evidence="6 7">
    <name type="scientific">Mizuhopecten yessoensis</name>
    <name type="common">Japanese scallop</name>
    <name type="synonym">Patinopecten yessoensis</name>
    <dbReference type="NCBI Taxonomy" id="6573"/>
    <lineage>
        <taxon>Eukaryota</taxon>
        <taxon>Metazoa</taxon>
        <taxon>Spiralia</taxon>
        <taxon>Lophotrochozoa</taxon>
        <taxon>Mollusca</taxon>
        <taxon>Bivalvia</taxon>
        <taxon>Autobranchia</taxon>
        <taxon>Pteriomorphia</taxon>
        <taxon>Pectinida</taxon>
        <taxon>Pectinoidea</taxon>
        <taxon>Pectinidae</taxon>
        <taxon>Mizuhopecten</taxon>
    </lineage>
</organism>
<comment type="similarity">
    <text evidence="1 4">Belongs to the universal ribosomal protein uS11 family.</text>
</comment>
<dbReference type="GO" id="GO:0003735">
    <property type="term" value="F:structural constituent of ribosome"/>
    <property type="evidence" value="ECO:0007669"/>
    <property type="project" value="InterPro"/>
</dbReference>